<reference evidence="1 2" key="1">
    <citation type="submission" date="2016-05" db="EMBL/GenBank/DDBJ databases">
        <title>Paenibacillus oryzae. sp. nov., isolated from the rice root.</title>
        <authorList>
            <person name="Zhang J."/>
            <person name="Zhang X."/>
        </authorList>
    </citation>
    <scope>NUCLEOTIDE SEQUENCE [LARGE SCALE GENOMIC DNA]</scope>
    <source>
        <strain evidence="1 2">1DrF-4</strain>
    </source>
</reference>
<sequence>MRSIMPWLKAGVATLVVTMFLGLALDGLGSREGVLPAIHHEAPERLGDGNLVEVLAGVQLKERLGRVEWNGSVLTLELRVSADEGRPEAWFDDAKSFIALSFGQLDNVKRLLFRITESGYGAERRLLAVMDVRAEDTWLKDELDALAQINPVHDEVWRKRLRLRLTDAWKERFGASSGYIATPLDRF</sequence>
<keyword evidence="2" id="KW-1185">Reference proteome</keyword>
<evidence type="ECO:0000313" key="1">
    <source>
        <dbReference type="EMBL" id="OBR64833.1"/>
    </source>
</evidence>
<organism evidence="1 2">
    <name type="scientific">Paenibacillus oryzae</name>
    <dbReference type="NCBI Taxonomy" id="1844972"/>
    <lineage>
        <taxon>Bacteria</taxon>
        <taxon>Bacillati</taxon>
        <taxon>Bacillota</taxon>
        <taxon>Bacilli</taxon>
        <taxon>Bacillales</taxon>
        <taxon>Paenibacillaceae</taxon>
        <taxon>Paenibacillus</taxon>
    </lineage>
</organism>
<name>A0A1A5YGY9_9BACL</name>
<evidence type="ECO:0008006" key="3">
    <source>
        <dbReference type="Google" id="ProtNLM"/>
    </source>
</evidence>
<comment type="caution">
    <text evidence="1">The sequence shown here is derived from an EMBL/GenBank/DDBJ whole genome shotgun (WGS) entry which is preliminary data.</text>
</comment>
<dbReference type="OrthoDB" id="2679301at2"/>
<evidence type="ECO:0000313" key="2">
    <source>
        <dbReference type="Proteomes" id="UP000092024"/>
    </source>
</evidence>
<dbReference type="RefSeq" id="WP_068683922.1">
    <property type="nucleotide sequence ID" value="NZ_LYPA01000064.1"/>
</dbReference>
<protein>
    <recommendedName>
        <fullName evidence="3">DUF4390 domain-containing protein</fullName>
    </recommendedName>
</protein>
<proteinExistence type="predicted"/>
<dbReference type="AlphaFoldDB" id="A0A1A5YGY9"/>
<gene>
    <name evidence="1" type="ORF">A7K91_04420</name>
</gene>
<dbReference type="EMBL" id="LYPA01000064">
    <property type="protein sequence ID" value="OBR64833.1"/>
    <property type="molecule type" value="Genomic_DNA"/>
</dbReference>
<accession>A0A1A5YGY9</accession>
<dbReference type="Proteomes" id="UP000092024">
    <property type="component" value="Unassembled WGS sequence"/>
</dbReference>
<dbReference type="STRING" id="1844972.A7K91_04420"/>